<evidence type="ECO:0000256" key="1">
    <source>
        <dbReference type="SAM" id="MobiDB-lite"/>
    </source>
</evidence>
<dbReference type="GO" id="GO:0009966">
    <property type="term" value="P:regulation of signal transduction"/>
    <property type="evidence" value="ECO:0007669"/>
    <property type="project" value="InterPro"/>
</dbReference>
<evidence type="ECO:0000313" key="3">
    <source>
        <dbReference type="Proteomes" id="UP000053831"/>
    </source>
</evidence>
<dbReference type="InterPro" id="IPR007062">
    <property type="entry name" value="PPI-2"/>
</dbReference>
<comment type="caution">
    <text evidence="2">The sequence shown here is derived from an EMBL/GenBank/DDBJ whole genome shotgun (WGS) entry which is preliminary data.</text>
</comment>
<feature type="compositionally biased region" description="Polar residues" evidence="1">
    <location>
        <begin position="51"/>
        <end position="62"/>
    </location>
</feature>
<name>A0A0M8MRZ5_ESCWE</name>
<dbReference type="EMBL" id="LGSR01000028">
    <property type="protein sequence ID" value="KOS17218.1"/>
    <property type="molecule type" value="Genomic_DNA"/>
</dbReference>
<feature type="compositionally biased region" description="Basic and acidic residues" evidence="1">
    <location>
        <begin position="147"/>
        <end position="159"/>
    </location>
</feature>
<dbReference type="STRING" id="150374.A0A0M8MRZ5"/>
<evidence type="ECO:0008006" key="4">
    <source>
        <dbReference type="Google" id="ProtNLM"/>
    </source>
</evidence>
<accession>A0A0M8MRZ5</accession>
<organism evidence="2 3">
    <name type="scientific">Escovopsis weberi</name>
    <dbReference type="NCBI Taxonomy" id="150374"/>
    <lineage>
        <taxon>Eukaryota</taxon>
        <taxon>Fungi</taxon>
        <taxon>Dikarya</taxon>
        <taxon>Ascomycota</taxon>
        <taxon>Pezizomycotina</taxon>
        <taxon>Sordariomycetes</taxon>
        <taxon>Hypocreomycetidae</taxon>
        <taxon>Hypocreales</taxon>
        <taxon>Hypocreaceae</taxon>
        <taxon>Escovopsis</taxon>
    </lineage>
</organism>
<evidence type="ECO:0000313" key="2">
    <source>
        <dbReference type="EMBL" id="KOS17218.1"/>
    </source>
</evidence>
<feature type="region of interest" description="Disordered" evidence="1">
    <location>
        <begin position="251"/>
        <end position="279"/>
    </location>
</feature>
<protein>
    <recommendedName>
        <fullName evidence="4">Protein GLC8</fullName>
    </recommendedName>
</protein>
<gene>
    <name evidence="2" type="ORF">ESCO_005930</name>
</gene>
<dbReference type="Pfam" id="PF04979">
    <property type="entry name" value="IPP-2"/>
    <property type="match status" value="1"/>
</dbReference>
<dbReference type="PANTHER" id="PTHR12398:SF20">
    <property type="entry name" value="PROTEIN PHOSPHATASE 1 REGULATORY INHIBITOR SUBUNIT 2"/>
    <property type="match status" value="1"/>
</dbReference>
<sequence>MASIDHSPPAHSPSGPDNKRPKKGILKRSTSGHRKTPPSSPPSHPDRSMSNKEVTLANTQINAGHRRSSSRGSRRRSSNSVADQGENAQRLKWDEANLYLAEQERSSTMKITEPKTPYARHYDPAEDPSDLDGEGDDDDDNNNSNGDARDGHGDERMDGVDAPAPRRHRIGRPGAEDDIPGLSLGEPEEAIPARSEAGEKTVHLEQQAISTPSAEEVGVGLSAEEMEKHHKFEEMRKKHYEMKGVAHILGHPESIPDDEEDEDEEMPPVPPVPRINGSA</sequence>
<dbReference type="PANTHER" id="PTHR12398">
    <property type="entry name" value="PROTEIN PHOSPHATASE INHIBITOR"/>
    <property type="match status" value="1"/>
</dbReference>
<dbReference type="OrthoDB" id="551302at2759"/>
<reference evidence="2 3" key="1">
    <citation type="submission" date="2015-07" db="EMBL/GenBank/DDBJ databases">
        <title>The genome of the fungus Escovopsis weberi, a specialized disease agent of ant agriculture.</title>
        <authorList>
            <person name="de Man T.J."/>
            <person name="Stajich J.E."/>
            <person name="Kubicek C.P."/>
            <person name="Chenthamara K."/>
            <person name="Atanasova L."/>
            <person name="Druzhinina I.S."/>
            <person name="Birnbaum S."/>
            <person name="Barribeau S.M."/>
            <person name="Teiling C."/>
            <person name="Suen G."/>
            <person name="Currie C."/>
            <person name="Gerardo N.M."/>
        </authorList>
    </citation>
    <scope>NUCLEOTIDE SEQUENCE [LARGE SCALE GENOMIC DNA]</scope>
</reference>
<dbReference type="Gene3D" id="6.10.250.1050">
    <property type="match status" value="1"/>
</dbReference>
<feature type="compositionally biased region" description="Basic residues" evidence="1">
    <location>
        <begin position="20"/>
        <end position="36"/>
    </location>
</feature>
<feature type="compositionally biased region" description="Acidic residues" evidence="1">
    <location>
        <begin position="125"/>
        <end position="141"/>
    </location>
</feature>
<proteinExistence type="predicted"/>
<feature type="compositionally biased region" description="Acidic residues" evidence="1">
    <location>
        <begin position="255"/>
        <end position="266"/>
    </location>
</feature>
<keyword evidence="3" id="KW-1185">Reference proteome</keyword>
<dbReference type="AlphaFoldDB" id="A0A0M8MRZ5"/>
<feature type="compositionally biased region" description="Basic residues" evidence="1">
    <location>
        <begin position="64"/>
        <end position="77"/>
    </location>
</feature>
<feature type="region of interest" description="Disordered" evidence="1">
    <location>
        <begin position="1"/>
        <end position="219"/>
    </location>
</feature>
<dbReference type="GO" id="GO:0004864">
    <property type="term" value="F:protein phosphatase inhibitor activity"/>
    <property type="evidence" value="ECO:0007669"/>
    <property type="project" value="InterPro"/>
</dbReference>
<dbReference type="Proteomes" id="UP000053831">
    <property type="component" value="Unassembled WGS sequence"/>
</dbReference>